<dbReference type="InterPro" id="IPR038765">
    <property type="entry name" value="Papain-like_cys_pep_sf"/>
</dbReference>
<dbReference type="EMBL" id="JAUSRB010000004">
    <property type="protein sequence ID" value="MDP9870321.1"/>
    <property type="molecule type" value="Genomic_DNA"/>
</dbReference>
<dbReference type="RefSeq" id="WP_306876179.1">
    <property type="nucleotide sequence ID" value="NZ_JAUSRB010000004.1"/>
</dbReference>
<feature type="compositionally biased region" description="Low complexity" evidence="5">
    <location>
        <begin position="694"/>
        <end position="716"/>
    </location>
</feature>
<feature type="region of interest" description="Disordered" evidence="5">
    <location>
        <begin position="641"/>
        <end position="716"/>
    </location>
</feature>
<comment type="similarity">
    <text evidence="1">Belongs to the peptidase C40 family.</text>
</comment>
<evidence type="ECO:0000256" key="1">
    <source>
        <dbReference type="ARBA" id="ARBA00007074"/>
    </source>
</evidence>
<keyword evidence="2" id="KW-0645">Protease</keyword>
<dbReference type="SUPFAM" id="SSF54001">
    <property type="entry name" value="Cysteine proteinases"/>
    <property type="match status" value="1"/>
</dbReference>
<feature type="region of interest" description="Disordered" evidence="5">
    <location>
        <begin position="84"/>
        <end position="121"/>
    </location>
</feature>
<dbReference type="Pfam" id="PF00877">
    <property type="entry name" value="NLPC_P60"/>
    <property type="match status" value="1"/>
</dbReference>
<evidence type="ECO:0000256" key="4">
    <source>
        <dbReference type="ARBA" id="ARBA00022807"/>
    </source>
</evidence>
<keyword evidence="3 7" id="KW-0378">Hydrolase</keyword>
<organism evidence="7 8">
    <name type="scientific">Streptosporangium brasiliense</name>
    <dbReference type="NCBI Taxonomy" id="47480"/>
    <lineage>
        <taxon>Bacteria</taxon>
        <taxon>Bacillati</taxon>
        <taxon>Actinomycetota</taxon>
        <taxon>Actinomycetes</taxon>
        <taxon>Streptosporangiales</taxon>
        <taxon>Streptosporangiaceae</taxon>
        <taxon>Streptosporangium</taxon>
    </lineage>
</organism>
<dbReference type="PROSITE" id="PS51935">
    <property type="entry name" value="NLPC_P60"/>
    <property type="match status" value="1"/>
</dbReference>
<evidence type="ECO:0000313" key="7">
    <source>
        <dbReference type="EMBL" id="MDP9870321.1"/>
    </source>
</evidence>
<keyword evidence="8" id="KW-1185">Reference proteome</keyword>
<comment type="caution">
    <text evidence="7">The sequence shown here is derived from an EMBL/GenBank/DDBJ whole genome shotgun (WGS) entry which is preliminary data.</text>
</comment>
<feature type="compositionally biased region" description="Basic and acidic residues" evidence="5">
    <location>
        <begin position="661"/>
        <end position="670"/>
    </location>
</feature>
<dbReference type="PANTHER" id="PTHR47359">
    <property type="entry name" value="PEPTIDOGLYCAN DL-ENDOPEPTIDASE CWLO"/>
    <property type="match status" value="1"/>
</dbReference>
<evidence type="ECO:0000256" key="2">
    <source>
        <dbReference type="ARBA" id="ARBA00022670"/>
    </source>
</evidence>
<gene>
    <name evidence="7" type="ORF">J2S55_009659</name>
</gene>
<reference evidence="7 8" key="1">
    <citation type="submission" date="2023-07" db="EMBL/GenBank/DDBJ databases">
        <title>Sequencing the genomes of 1000 actinobacteria strains.</title>
        <authorList>
            <person name="Klenk H.-P."/>
        </authorList>
    </citation>
    <scope>NUCLEOTIDE SEQUENCE [LARGE SCALE GENOMIC DNA]</scope>
    <source>
        <strain evidence="7 8">DSM 44109</strain>
    </source>
</reference>
<dbReference type="InterPro" id="IPR051794">
    <property type="entry name" value="PG_Endopeptidase_C40"/>
</dbReference>
<evidence type="ECO:0000313" key="8">
    <source>
        <dbReference type="Proteomes" id="UP001230426"/>
    </source>
</evidence>
<accession>A0ABT9RNB1</accession>
<dbReference type="Gene3D" id="3.90.1720.10">
    <property type="entry name" value="endopeptidase domain like (from Nostoc punctiforme)"/>
    <property type="match status" value="1"/>
</dbReference>
<dbReference type="PANTHER" id="PTHR47359:SF3">
    <property type="entry name" value="NLP_P60 DOMAIN-CONTAINING PROTEIN-RELATED"/>
    <property type="match status" value="1"/>
</dbReference>
<evidence type="ECO:0000256" key="5">
    <source>
        <dbReference type="SAM" id="MobiDB-lite"/>
    </source>
</evidence>
<dbReference type="InterPro" id="IPR023346">
    <property type="entry name" value="Lysozyme-like_dom_sf"/>
</dbReference>
<protein>
    <submittedName>
        <fullName evidence="7">Cell wall-associated NlpC family hydrolase</fullName>
    </submittedName>
</protein>
<proteinExistence type="inferred from homology"/>
<dbReference type="InterPro" id="IPR000064">
    <property type="entry name" value="NLP_P60_dom"/>
</dbReference>
<evidence type="ECO:0000256" key="3">
    <source>
        <dbReference type="ARBA" id="ARBA00022801"/>
    </source>
</evidence>
<keyword evidence="4" id="KW-0788">Thiol protease</keyword>
<feature type="compositionally biased region" description="Polar residues" evidence="5">
    <location>
        <begin position="642"/>
        <end position="659"/>
    </location>
</feature>
<dbReference type="Proteomes" id="UP001230426">
    <property type="component" value="Unassembled WGS sequence"/>
</dbReference>
<sequence>MSTNPPDGQSPMLGLKPLQDATEKFAHATSLISGDHKKLVTELGQLTKALNGLSAALGNSGGVRAGNGSGPAGSVWAKLNNMVAGSGLPGTNQHGPQQAGGQTPRGGARTPTGGHSYGTNGGGSTFGGMAAGAAPAGGHGPGYFARTMAAVSGTTPKSWGTQYNRMEAGLNTLRWGAGIAAQRGVDQMDAQVGIGAHNNLLNTYGSHTQSQVDRNGVLSSVLGASRTTPATYGGIGINAQASVQNAQDAMGGWSVAAAYSGGMNSNSGQKRYDALKNAAAGLGYANVGMGWSKSTQLVGNMMKPSNRLNMMLMGLPDPVASDGSYKGNAAFYSAFLKRIYQGRKAVPENVFSDDFREGGVGLENLRMIVGEEGAQAMLPYLAGYNRATAQGKDTKDFDEVQSKSNLAGDKYDKFRKINDTKYGIKDQFSKVQERANAKSRASELTGNEEYMDALDTSSSAMHTFSEAVAAFVNAPIIGDIKNFFKGMAAGFSGAGDMPQQMMINGQSYMLSQGDAPAGGASAPVLSGGLPPGGGAGSSDIEAQQKRLASLATSYATGSRKYKYSMRYRDEDGYFDCSSFVSRVYSQLGYKVGPITTNMWSQGEHVDWDDLQPGDILLWARGKPGAASGAAEHTEMYIGNGKTVGTSSQGKNGNTIQIQQFRRGDWDDARRIVGSGSKRGKATKETSPDGGGGDVATAATDSADSADSSGSTASTAGYSGGGGGGGGGSMGLGSPNAAAYSTSELSALAGILAGGGGGGGGGGVVSGAAGDAATSEEELPQELRGTRQEPSGKDSEVSTALSSKDKKRLGGLKDAPVNPDRHAKRRGDPSLTRAGNKLGFGGDLTLNYAPAGHPAANTGRNKGLAKRMLKAQGWSDKEWSPLEKLWTKESGWSEWADNDGSDAYGIPQALPAWKMSSAGEDWRVNPATQIKWGMGYIKDRYGSPTKAWAHSVAKGWYDSGAWQVPDDQEAVVHKGEMIIPSAQAQTIRDALIQQNLGGAVTGNGGTSSTGAPGTGGVTLNFGPGSVVLTFGAGTSPETGKSAASAFIKELERKELYQQIARGGVKTIGAR</sequence>
<dbReference type="GO" id="GO:0016787">
    <property type="term" value="F:hydrolase activity"/>
    <property type="evidence" value="ECO:0007669"/>
    <property type="project" value="UniProtKB-KW"/>
</dbReference>
<dbReference type="SUPFAM" id="SSF53955">
    <property type="entry name" value="Lysozyme-like"/>
    <property type="match status" value="1"/>
</dbReference>
<evidence type="ECO:0000259" key="6">
    <source>
        <dbReference type="PROSITE" id="PS51935"/>
    </source>
</evidence>
<name>A0ABT9RNB1_9ACTN</name>
<feature type="compositionally biased region" description="Low complexity" evidence="5">
    <location>
        <begin position="95"/>
        <end position="114"/>
    </location>
</feature>
<feature type="compositionally biased region" description="Basic and acidic residues" evidence="5">
    <location>
        <begin position="783"/>
        <end position="795"/>
    </location>
</feature>
<feature type="region of interest" description="Disordered" evidence="5">
    <location>
        <begin position="764"/>
        <end position="835"/>
    </location>
</feature>
<feature type="domain" description="NlpC/P60" evidence="6">
    <location>
        <begin position="541"/>
        <end position="672"/>
    </location>
</feature>